<gene>
    <name evidence="2" type="ORF">EXN66_Car016217</name>
</gene>
<sequence>MSQNGGQCCLKLFLILSSLIVMEGLALAGFGVALHYRPITDQKNPGDNSTNVFNVLIGQGALMVILGTCGIGCALAKSSALKVFYVLLAFLALADIIFPMVYYFHCKQGCTLLPSADLDKEKVMGVFLVTAVVQIITLVSSICLLKQRQRLNVEFSAHFKATS</sequence>
<dbReference type="EMBL" id="CM015726">
    <property type="protein sequence ID" value="KAF3700530.1"/>
    <property type="molecule type" value="Genomic_DNA"/>
</dbReference>
<dbReference type="Proteomes" id="UP000503349">
    <property type="component" value="Chromosome 15"/>
</dbReference>
<proteinExistence type="predicted"/>
<feature type="transmembrane region" description="Helical" evidence="1">
    <location>
        <begin position="124"/>
        <end position="145"/>
    </location>
</feature>
<keyword evidence="1" id="KW-1133">Transmembrane helix</keyword>
<evidence type="ECO:0000313" key="2">
    <source>
        <dbReference type="EMBL" id="KAF3700530.1"/>
    </source>
</evidence>
<feature type="transmembrane region" description="Helical" evidence="1">
    <location>
        <begin position="83"/>
        <end position="104"/>
    </location>
</feature>
<keyword evidence="1" id="KW-0472">Membrane</keyword>
<keyword evidence="1" id="KW-0812">Transmembrane</keyword>
<evidence type="ECO:0000313" key="3">
    <source>
        <dbReference type="Proteomes" id="UP000503349"/>
    </source>
</evidence>
<dbReference type="AlphaFoldDB" id="A0A6G1QCY4"/>
<reference evidence="2 3" key="1">
    <citation type="submission" date="2019-02" db="EMBL/GenBank/DDBJ databases">
        <title>Opniocepnalus argus genome.</title>
        <authorList>
            <person name="Zhou C."/>
            <person name="Xiao S."/>
        </authorList>
    </citation>
    <scope>NUCLEOTIDE SEQUENCE [LARGE SCALE GENOMIC DNA]</scope>
    <source>
        <strain evidence="2">OARG1902GOOAL</strain>
        <tissue evidence="2">Muscle</tissue>
    </source>
</reference>
<evidence type="ECO:0000256" key="1">
    <source>
        <dbReference type="SAM" id="Phobius"/>
    </source>
</evidence>
<organism evidence="2 3">
    <name type="scientific">Channa argus</name>
    <name type="common">Northern snakehead</name>
    <name type="synonym">Ophicephalus argus</name>
    <dbReference type="NCBI Taxonomy" id="215402"/>
    <lineage>
        <taxon>Eukaryota</taxon>
        <taxon>Metazoa</taxon>
        <taxon>Chordata</taxon>
        <taxon>Craniata</taxon>
        <taxon>Vertebrata</taxon>
        <taxon>Euteleostomi</taxon>
        <taxon>Actinopterygii</taxon>
        <taxon>Neopterygii</taxon>
        <taxon>Teleostei</taxon>
        <taxon>Neoteleostei</taxon>
        <taxon>Acanthomorphata</taxon>
        <taxon>Anabantaria</taxon>
        <taxon>Anabantiformes</taxon>
        <taxon>Channoidei</taxon>
        <taxon>Channidae</taxon>
        <taxon>Channa</taxon>
    </lineage>
</organism>
<feature type="transmembrane region" description="Helical" evidence="1">
    <location>
        <begin position="56"/>
        <end position="76"/>
    </location>
</feature>
<name>A0A6G1QCY4_CHAAH</name>
<accession>A0A6G1QCY4</accession>
<reference evidence="3" key="2">
    <citation type="submission" date="2019-02" db="EMBL/GenBank/DDBJ databases">
        <title>Opniocepnalus argus Var Kimnra genome.</title>
        <authorList>
            <person name="Zhou C."/>
            <person name="Xiao S."/>
        </authorList>
    </citation>
    <scope>NUCLEOTIDE SEQUENCE [LARGE SCALE GENOMIC DNA]</scope>
</reference>
<feature type="transmembrane region" description="Helical" evidence="1">
    <location>
        <begin position="12"/>
        <end position="36"/>
    </location>
</feature>
<keyword evidence="3" id="KW-1185">Reference proteome</keyword>
<protein>
    <submittedName>
        <fullName evidence="2">Uncharacterized protein</fullName>
    </submittedName>
</protein>